<dbReference type="AlphaFoldDB" id="X1L8T6"/>
<protein>
    <submittedName>
        <fullName evidence="1">Uncharacterized protein</fullName>
    </submittedName>
</protein>
<comment type="caution">
    <text evidence="1">The sequence shown here is derived from an EMBL/GenBank/DDBJ whole genome shotgun (WGS) entry which is preliminary data.</text>
</comment>
<dbReference type="EMBL" id="BARV01008037">
    <property type="protein sequence ID" value="GAI15742.1"/>
    <property type="molecule type" value="Genomic_DNA"/>
</dbReference>
<accession>X1L8T6</accession>
<sequence>MHPMTMQTYHVPPEEIDRLFKRWGKYIHTYKPTQKASEKRNFKTTDENKRIGLIGQLGVEQLNISLGIPIDERKQLCLIDTDENDGKLLINGGIPLQTKTKKCCTIFSPDWSLMIPCDQYKKYDDNTIIFGCVFFPDLNILDVVGYISYEEFDKKKRKVNPGDKQRNGFPVSGPPSYAVYYSELHNSQIEYRNFLKNGGSQ</sequence>
<reference evidence="1" key="1">
    <citation type="journal article" date="2014" name="Front. Microbiol.">
        <title>High frequency of phylogenetically diverse reductive dehalogenase-homologous genes in deep subseafloor sedimentary metagenomes.</title>
        <authorList>
            <person name="Kawai M."/>
            <person name="Futagami T."/>
            <person name="Toyoda A."/>
            <person name="Takaki Y."/>
            <person name="Nishi S."/>
            <person name="Hori S."/>
            <person name="Arai W."/>
            <person name="Tsubouchi T."/>
            <person name="Morono Y."/>
            <person name="Uchiyama I."/>
            <person name="Ito T."/>
            <person name="Fujiyama A."/>
            <person name="Inagaki F."/>
            <person name="Takami H."/>
        </authorList>
    </citation>
    <scope>NUCLEOTIDE SEQUENCE</scope>
    <source>
        <strain evidence="1">Expedition CK06-06</strain>
    </source>
</reference>
<name>X1L8T6_9ZZZZ</name>
<evidence type="ECO:0000313" key="1">
    <source>
        <dbReference type="EMBL" id="GAI15742.1"/>
    </source>
</evidence>
<organism evidence="1">
    <name type="scientific">marine sediment metagenome</name>
    <dbReference type="NCBI Taxonomy" id="412755"/>
    <lineage>
        <taxon>unclassified sequences</taxon>
        <taxon>metagenomes</taxon>
        <taxon>ecological metagenomes</taxon>
    </lineage>
</organism>
<gene>
    <name evidence="1" type="ORF">S06H3_16263</name>
</gene>
<proteinExistence type="predicted"/>